<comment type="function">
    <text evidence="9">May be a proton symporter involved in the uptake of osmolytes such as proline and glycine betaine.</text>
</comment>
<evidence type="ECO:0000256" key="10">
    <source>
        <dbReference type="ARBA" id="ARBA00039918"/>
    </source>
</evidence>
<keyword evidence="7 12" id="KW-1133">Transmembrane helix</keyword>
<keyword evidence="8 12" id="KW-0472">Membrane</keyword>
<dbReference type="InterPro" id="IPR005828">
    <property type="entry name" value="MFS_sugar_transport-like"/>
</dbReference>
<dbReference type="Proteomes" id="UP000198859">
    <property type="component" value="Chromosome I"/>
</dbReference>
<sequence>MSTIDHAGGAPGTGSTAERRTPKRAALAAWSGSALEYYDLAIYGTAAALVFPKIFFPEGNDSAATIAAFATFGVAYVARPFGSFLMGHIGDRLGRKTILIGTLLLMGVSTFLIGCLPTYGQVGLWAPALLVLLRLLQGLSAAGEQAGANSMSFEHAPDDRRGFFTSWTLSGTQGGQVLAPAIFLPLAAVLPEDALLSWGWRVPFWLSAVIVVLGFVIRSRLDETPAFQDDVVDSVEPRRAPLKELFADHRASVLRVFFAAFIAMVNTMFQVFALNFATSDDYGIGFDSSFMLWLAIVANLVAIAVIPFWAMLSDKVGRKPVFLTGLVGSAVLVTAFLGAIRAGNEPLTFVLGVALAGVVYSMPNAVWPATYAEYFPTSVRLSGMAIGTQFGFALAGFTPTIAGALMGGEADNWWRVAAFAVGACVISAVAVLTGPGGTHRVPTADVGVRQRPVGAGRTAVGVA</sequence>
<feature type="transmembrane region" description="Helical" evidence="12">
    <location>
        <begin position="98"/>
        <end position="119"/>
    </location>
</feature>
<feature type="region of interest" description="Disordered" evidence="11">
    <location>
        <begin position="1"/>
        <end position="20"/>
    </location>
</feature>
<feature type="transmembrane region" description="Helical" evidence="12">
    <location>
        <begin position="290"/>
        <end position="309"/>
    </location>
</feature>
<evidence type="ECO:0000256" key="3">
    <source>
        <dbReference type="ARBA" id="ARBA00022448"/>
    </source>
</evidence>
<dbReference type="RefSeq" id="WP_091729960.1">
    <property type="nucleotide sequence ID" value="NZ_LT629757.1"/>
</dbReference>
<gene>
    <name evidence="14" type="ORF">SAMN04488570_2407</name>
</gene>
<dbReference type="SUPFAM" id="SSF103473">
    <property type="entry name" value="MFS general substrate transporter"/>
    <property type="match status" value="1"/>
</dbReference>
<protein>
    <recommendedName>
        <fullName evidence="10">Putative proline/betaine transporter</fullName>
    </recommendedName>
</protein>
<keyword evidence="3" id="KW-0813">Transport</keyword>
<organism evidence="14 15">
    <name type="scientific">Nocardioides scoriae</name>
    <dbReference type="NCBI Taxonomy" id="642780"/>
    <lineage>
        <taxon>Bacteria</taxon>
        <taxon>Bacillati</taxon>
        <taxon>Actinomycetota</taxon>
        <taxon>Actinomycetes</taxon>
        <taxon>Propionibacteriales</taxon>
        <taxon>Nocardioidaceae</taxon>
        <taxon>Nocardioides</taxon>
    </lineage>
</organism>
<evidence type="ECO:0000256" key="6">
    <source>
        <dbReference type="ARBA" id="ARBA00022847"/>
    </source>
</evidence>
<feature type="transmembrane region" description="Helical" evidence="12">
    <location>
        <begin position="379"/>
        <end position="401"/>
    </location>
</feature>
<feature type="transmembrane region" description="Helical" evidence="12">
    <location>
        <begin position="37"/>
        <end position="56"/>
    </location>
</feature>
<evidence type="ECO:0000256" key="5">
    <source>
        <dbReference type="ARBA" id="ARBA00022692"/>
    </source>
</evidence>
<dbReference type="EMBL" id="LT629757">
    <property type="protein sequence ID" value="SDS67000.1"/>
    <property type="molecule type" value="Genomic_DNA"/>
</dbReference>
<evidence type="ECO:0000313" key="15">
    <source>
        <dbReference type="Proteomes" id="UP000198859"/>
    </source>
</evidence>
<evidence type="ECO:0000256" key="4">
    <source>
        <dbReference type="ARBA" id="ARBA00022475"/>
    </source>
</evidence>
<name>A0A1H1U3B9_9ACTN</name>
<feature type="transmembrane region" description="Helical" evidence="12">
    <location>
        <begin position="164"/>
        <end position="186"/>
    </location>
</feature>
<evidence type="ECO:0000259" key="13">
    <source>
        <dbReference type="PROSITE" id="PS50850"/>
    </source>
</evidence>
<reference evidence="15" key="1">
    <citation type="submission" date="2016-10" db="EMBL/GenBank/DDBJ databases">
        <authorList>
            <person name="Varghese N."/>
            <person name="Submissions S."/>
        </authorList>
    </citation>
    <scope>NUCLEOTIDE SEQUENCE [LARGE SCALE GENOMIC DNA]</scope>
    <source>
        <strain evidence="15">DSM 22127</strain>
    </source>
</reference>
<dbReference type="STRING" id="642780.SAMN04488570_2407"/>
<evidence type="ECO:0000256" key="1">
    <source>
        <dbReference type="ARBA" id="ARBA00004651"/>
    </source>
</evidence>
<accession>A0A1H1U3B9</accession>
<evidence type="ECO:0000313" key="14">
    <source>
        <dbReference type="EMBL" id="SDS67000.1"/>
    </source>
</evidence>
<comment type="subcellular location">
    <subcellularLocation>
        <location evidence="1">Cell membrane</location>
        <topology evidence="1">Multi-pass membrane protein</topology>
    </subcellularLocation>
</comment>
<evidence type="ECO:0000256" key="8">
    <source>
        <dbReference type="ARBA" id="ARBA00023136"/>
    </source>
</evidence>
<dbReference type="GO" id="GO:0015293">
    <property type="term" value="F:symporter activity"/>
    <property type="evidence" value="ECO:0007669"/>
    <property type="project" value="UniProtKB-KW"/>
</dbReference>
<dbReference type="PANTHER" id="PTHR43045:SF1">
    <property type="entry name" value="SHIKIMATE TRANSPORTER"/>
    <property type="match status" value="1"/>
</dbReference>
<evidence type="ECO:0000256" key="2">
    <source>
        <dbReference type="ARBA" id="ARBA00008240"/>
    </source>
</evidence>
<feature type="transmembrane region" description="Helical" evidence="12">
    <location>
        <begin position="62"/>
        <end position="78"/>
    </location>
</feature>
<keyword evidence="4" id="KW-1003">Cell membrane</keyword>
<dbReference type="AlphaFoldDB" id="A0A1H1U3B9"/>
<dbReference type="Pfam" id="PF00083">
    <property type="entry name" value="Sugar_tr"/>
    <property type="match status" value="1"/>
</dbReference>
<evidence type="ECO:0000256" key="11">
    <source>
        <dbReference type="SAM" id="MobiDB-lite"/>
    </source>
</evidence>
<dbReference type="CDD" id="cd17369">
    <property type="entry name" value="MFS_ShiA_like"/>
    <property type="match status" value="1"/>
</dbReference>
<dbReference type="InterPro" id="IPR036259">
    <property type="entry name" value="MFS_trans_sf"/>
</dbReference>
<dbReference type="InterPro" id="IPR020846">
    <property type="entry name" value="MFS_dom"/>
</dbReference>
<feature type="transmembrane region" description="Helical" evidence="12">
    <location>
        <begin position="321"/>
        <end position="340"/>
    </location>
</feature>
<dbReference type="GO" id="GO:0005886">
    <property type="term" value="C:plasma membrane"/>
    <property type="evidence" value="ECO:0007669"/>
    <property type="project" value="UniProtKB-SubCell"/>
</dbReference>
<feature type="transmembrane region" description="Helical" evidence="12">
    <location>
        <begin position="413"/>
        <end position="432"/>
    </location>
</feature>
<dbReference type="OrthoDB" id="9066401at2"/>
<feature type="domain" description="Major facilitator superfamily (MFS) profile" evidence="13">
    <location>
        <begin position="25"/>
        <end position="439"/>
    </location>
</feature>
<dbReference type="FunFam" id="1.20.1250.20:FF:000001">
    <property type="entry name" value="Dicarboxylate MFS transporter"/>
    <property type="match status" value="1"/>
</dbReference>
<comment type="similarity">
    <text evidence="2">Belongs to the major facilitator superfamily. Metabolite:H+ Symporter (MHS) family (TC 2.A.1.6) family.</text>
</comment>
<feature type="transmembrane region" description="Helical" evidence="12">
    <location>
        <begin position="346"/>
        <end position="367"/>
    </location>
</feature>
<evidence type="ECO:0000256" key="9">
    <source>
        <dbReference type="ARBA" id="ARBA00037295"/>
    </source>
</evidence>
<dbReference type="PANTHER" id="PTHR43045">
    <property type="entry name" value="SHIKIMATE TRANSPORTER"/>
    <property type="match status" value="1"/>
</dbReference>
<evidence type="ECO:0000256" key="7">
    <source>
        <dbReference type="ARBA" id="ARBA00022989"/>
    </source>
</evidence>
<keyword evidence="15" id="KW-1185">Reference proteome</keyword>
<dbReference type="Gene3D" id="1.20.1250.20">
    <property type="entry name" value="MFS general substrate transporter like domains"/>
    <property type="match status" value="2"/>
</dbReference>
<keyword evidence="6" id="KW-0769">Symport</keyword>
<keyword evidence="5 12" id="KW-0812">Transmembrane</keyword>
<dbReference type="PROSITE" id="PS50850">
    <property type="entry name" value="MFS"/>
    <property type="match status" value="1"/>
</dbReference>
<proteinExistence type="inferred from homology"/>
<evidence type="ECO:0000256" key="12">
    <source>
        <dbReference type="SAM" id="Phobius"/>
    </source>
</evidence>
<feature type="transmembrane region" description="Helical" evidence="12">
    <location>
        <begin position="198"/>
        <end position="217"/>
    </location>
</feature>
<feature type="transmembrane region" description="Helical" evidence="12">
    <location>
        <begin position="253"/>
        <end position="278"/>
    </location>
</feature>